<comment type="caution">
    <text evidence="2">The sequence shown here is derived from an EMBL/GenBank/DDBJ whole genome shotgun (WGS) entry which is preliminary data.</text>
</comment>
<feature type="region of interest" description="Disordered" evidence="1">
    <location>
        <begin position="490"/>
        <end position="627"/>
    </location>
</feature>
<reference evidence="2 3" key="1">
    <citation type="submission" date="2018-06" db="EMBL/GenBank/DDBJ databases">
        <title>Comparative genomics of downy mildews reveals potential adaptations to biotrophy.</title>
        <authorList>
            <person name="Fletcher K."/>
            <person name="Klosterman S.J."/>
            <person name="Derevnina L."/>
            <person name="Martin F."/>
            <person name="Koike S."/>
            <person name="Reyes Chin-Wo S."/>
            <person name="Mou B."/>
            <person name="Michelmore R."/>
        </authorList>
    </citation>
    <scope>NUCLEOTIDE SEQUENCE [LARGE SCALE GENOMIC DNA]</scope>
    <source>
        <strain evidence="2 3">R14</strain>
    </source>
</reference>
<feature type="region of interest" description="Disordered" evidence="1">
    <location>
        <begin position="253"/>
        <end position="476"/>
    </location>
</feature>
<evidence type="ECO:0000313" key="2">
    <source>
        <dbReference type="EMBL" id="RMX69247.1"/>
    </source>
</evidence>
<feature type="compositionally biased region" description="Low complexity" evidence="1">
    <location>
        <begin position="369"/>
        <end position="378"/>
    </location>
</feature>
<feature type="compositionally biased region" description="Low complexity" evidence="1">
    <location>
        <begin position="958"/>
        <end position="989"/>
    </location>
</feature>
<evidence type="ECO:0000313" key="3">
    <source>
        <dbReference type="Proteomes" id="UP000282087"/>
    </source>
</evidence>
<name>A0A3M6VS52_9STRA</name>
<protein>
    <submittedName>
        <fullName evidence="2">Uncharacterized protein</fullName>
    </submittedName>
</protein>
<feature type="compositionally biased region" description="Low complexity" evidence="1">
    <location>
        <begin position="876"/>
        <end position="899"/>
    </location>
</feature>
<feature type="compositionally biased region" description="Polar residues" evidence="1">
    <location>
        <begin position="100"/>
        <end position="109"/>
    </location>
</feature>
<accession>A0A3M6VS52</accession>
<feature type="compositionally biased region" description="Acidic residues" evidence="1">
    <location>
        <begin position="179"/>
        <end position="190"/>
    </location>
</feature>
<feature type="region of interest" description="Disordered" evidence="1">
    <location>
        <begin position="90"/>
        <end position="236"/>
    </location>
</feature>
<sequence>MSKRDYFLQKGLEMQRLDEQISIAPAGGSVSREVTKYRELCPPGIPDIQIQKMIGQCKGDAQRMENVISELWEDYRGHGHDDAWATVMKKTTKKKHDNSSQRSYSSQKTQKQDDKADASQNGDAQPSRSSERFSTRGRGSMRGRGMASSRGGRGGRGGRNHGGAVVATGSTRANRSGDNEDDNPENDDNFTDGTGPFHESRVRQSSKAAKDSKRDRGAKFTSKTTPSQPVAQAPPVVHPVLTGAWTKKLNVSSVPATPRPVEPIATPAPASAPASATEPKPAEKPATPATEAEAVAVTSTPEDYQLASPKKKVQQEKKKSKKTQISSTTEAGEETVVVEKSEVLNVVDKIASPDASPKNNAEKKKTESVETTVESSASNIAAGWGSLDVSTSTVDEWSSSAPADATEPNKISTSNAWVRGSPILSPPASKRNAPALKSPDADARANVVPESPKDTDVPRSSGSASTSPRPYLKMGKWDSAATPNLSLQFGSFSLSGMDSLEPTSPHGWASTTTTTTTSSSNNGDKTVTSFATNQNAWGTTAASPKKTVSSPRNEQPRVQEGSVTKATASAPPGLSVDSGRMTPPTGQSPRYAPSAPSPASLPKPDEVKRGTPTRVQGGPFQTQGGAAAQTNKMNIGYGTGLYQASYGQYAMDLGRTAAASTPGQLATTSGTPKSVGARGSAQVATQSPTRSQHPVAQMQQIPLQQQSQQHQQHQQHQQQQIQQHAQQKQSQQQQGQQPQQSQTQQQTAAQLHQQTQAGMQQGYHYAPPPPPGMALPYNPYNYAGYYQGYGYYQNPQFAQYSPRTQYPPRGSVPYGVEGPVPGFSNPPNMPYQDQHMLAQQHEYAGAVPQGFGEINTAYMQQPSIQQQGGHHHHGHSSGSQNHSKGGSASAVGGAGAQHSHGQRGNAGMQGYQNAGGRDHASPPVPNASAAMTGSYGQHYGWAGNYGAQPVGGWSHMMPQGYQQSPSQQQQQQVPQQQQQPNAHQQSYHQYGNNSAQASNIANDVNQARWSSS</sequence>
<evidence type="ECO:0000256" key="1">
    <source>
        <dbReference type="SAM" id="MobiDB-lite"/>
    </source>
</evidence>
<feature type="compositionally biased region" description="Polar residues" evidence="1">
    <location>
        <begin position="521"/>
        <end position="553"/>
    </location>
</feature>
<gene>
    <name evidence="2" type="ORF">DD238_003914</name>
</gene>
<feature type="compositionally biased region" description="Polar residues" evidence="1">
    <location>
        <begin position="118"/>
        <end position="128"/>
    </location>
</feature>
<feature type="compositionally biased region" description="Polar residues" evidence="1">
    <location>
        <begin position="990"/>
        <end position="1012"/>
    </location>
</feature>
<dbReference type="AlphaFoldDB" id="A0A3M6VS52"/>
<dbReference type="EMBL" id="QLLG01000031">
    <property type="protein sequence ID" value="RMX69247.1"/>
    <property type="molecule type" value="Genomic_DNA"/>
</dbReference>
<dbReference type="STRING" id="542832.A0A3M6VS52"/>
<feature type="compositionally biased region" description="Polar residues" evidence="1">
    <location>
        <begin position="661"/>
        <end position="672"/>
    </location>
</feature>
<feature type="compositionally biased region" description="Low complexity" evidence="1">
    <location>
        <begin position="696"/>
        <end position="757"/>
    </location>
</feature>
<feature type="compositionally biased region" description="Polar residues" evidence="1">
    <location>
        <begin position="458"/>
        <end position="468"/>
    </location>
</feature>
<feature type="region of interest" description="Disordered" evidence="1">
    <location>
        <begin position="863"/>
        <end position="929"/>
    </location>
</feature>
<keyword evidence="3" id="KW-1185">Reference proteome</keyword>
<proteinExistence type="predicted"/>
<feature type="compositionally biased region" description="Low complexity" evidence="1">
    <location>
        <begin position="262"/>
        <end position="302"/>
    </location>
</feature>
<feature type="compositionally biased region" description="Low complexity" evidence="1">
    <location>
        <begin position="510"/>
        <end position="520"/>
    </location>
</feature>
<feature type="region of interest" description="Disordered" evidence="1">
    <location>
        <begin position="661"/>
        <end position="767"/>
    </location>
</feature>
<dbReference type="Proteomes" id="UP000282087">
    <property type="component" value="Unassembled WGS sequence"/>
</dbReference>
<feature type="compositionally biased region" description="Gly residues" evidence="1">
    <location>
        <begin position="151"/>
        <end position="161"/>
    </location>
</feature>
<feature type="compositionally biased region" description="Polar residues" evidence="1">
    <location>
        <begin position="388"/>
        <end position="401"/>
    </location>
</feature>
<feature type="compositionally biased region" description="Basic and acidic residues" evidence="1">
    <location>
        <begin position="198"/>
        <end position="218"/>
    </location>
</feature>
<organism evidence="2 3">
    <name type="scientific">Peronospora effusa</name>
    <dbReference type="NCBI Taxonomy" id="542832"/>
    <lineage>
        <taxon>Eukaryota</taxon>
        <taxon>Sar</taxon>
        <taxon>Stramenopiles</taxon>
        <taxon>Oomycota</taxon>
        <taxon>Peronosporomycetes</taxon>
        <taxon>Peronosporales</taxon>
        <taxon>Peronosporaceae</taxon>
        <taxon>Peronospora</taxon>
    </lineage>
</organism>
<dbReference type="VEuPathDB" id="FungiDB:DD237_006812"/>
<feature type="compositionally biased region" description="Polar residues" evidence="1">
    <location>
        <begin position="682"/>
        <end position="694"/>
    </location>
</feature>
<feature type="region of interest" description="Disordered" evidence="1">
    <location>
        <begin position="955"/>
        <end position="1012"/>
    </location>
</feature>